<keyword evidence="5" id="KW-1185">Reference proteome</keyword>
<evidence type="ECO:0000259" key="3">
    <source>
        <dbReference type="Pfam" id="PF23359"/>
    </source>
</evidence>
<proteinExistence type="predicted"/>
<reference evidence="5" key="1">
    <citation type="submission" date="2016-10" db="EMBL/GenBank/DDBJ databases">
        <authorList>
            <person name="Varghese N."/>
            <person name="Submissions S."/>
        </authorList>
    </citation>
    <scope>NUCLEOTIDE SEQUENCE [LARGE SCALE GENOMIC DNA]</scope>
    <source>
        <strain evidence="5">DSM 44498</strain>
    </source>
</reference>
<feature type="compositionally biased region" description="Basic residues" evidence="2">
    <location>
        <begin position="151"/>
        <end position="162"/>
    </location>
</feature>
<dbReference type="GO" id="GO:0003677">
    <property type="term" value="F:DNA binding"/>
    <property type="evidence" value="ECO:0007669"/>
    <property type="project" value="UniProtKB-KW"/>
</dbReference>
<organism evidence="4 5">
    <name type="scientific">Rhodococcus koreensis</name>
    <dbReference type="NCBI Taxonomy" id="99653"/>
    <lineage>
        <taxon>Bacteria</taxon>
        <taxon>Bacillati</taxon>
        <taxon>Actinomycetota</taxon>
        <taxon>Actinomycetes</taxon>
        <taxon>Mycobacteriales</taxon>
        <taxon>Nocardiaceae</taxon>
        <taxon>Rhodococcus</taxon>
    </lineage>
</organism>
<feature type="domain" description="Lsr2 DNA-binding" evidence="3">
    <location>
        <begin position="162"/>
        <end position="195"/>
    </location>
</feature>
<dbReference type="InterPro" id="IPR055370">
    <property type="entry name" value="Lsr2_DNA-bd"/>
</dbReference>
<dbReference type="AlphaFoldDB" id="A0A1H4IH54"/>
<sequence>MKTSGQVVVALGAGYLLGRGTATLTSSPEVAKLCETVRGELMNSAKAAAITAVTSHIDSLTSRLHSGGESLAGHVGTGAGALGRSGDIRRLHLVEPDEGETKDREGDGSAANERGRTDGKRAGKGKGKRGKETDETDESPATEQPEQEQRPRHRPRRNRSTRTAKEIRQWAVQHGYEISSRGRIPADIEHAFADAH</sequence>
<evidence type="ECO:0000313" key="5">
    <source>
        <dbReference type="Proteomes" id="UP000183561"/>
    </source>
</evidence>
<accession>A0A1H4IH54</accession>
<evidence type="ECO:0000313" key="4">
    <source>
        <dbReference type="EMBL" id="SEB33439.1"/>
    </source>
</evidence>
<dbReference type="Pfam" id="PF23359">
    <property type="entry name" value="Lsr2_DNA-bd"/>
    <property type="match status" value="1"/>
</dbReference>
<dbReference type="Proteomes" id="UP000183561">
    <property type="component" value="Unassembled WGS sequence"/>
</dbReference>
<name>A0A1H4IH54_9NOCA</name>
<feature type="region of interest" description="Disordered" evidence="2">
    <location>
        <begin position="71"/>
        <end position="168"/>
    </location>
</feature>
<dbReference type="InterPro" id="IPR036625">
    <property type="entry name" value="E3-bd_dom_sf"/>
</dbReference>
<dbReference type="RefSeq" id="WP_072951704.1">
    <property type="nucleotide sequence ID" value="NZ_FNSV01000004.1"/>
</dbReference>
<dbReference type="OrthoDB" id="4113332at2"/>
<evidence type="ECO:0000256" key="1">
    <source>
        <dbReference type="ARBA" id="ARBA00023125"/>
    </source>
</evidence>
<dbReference type="GO" id="GO:0016746">
    <property type="term" value="F:acyltransferase activity"/>
    <property type="evidence" value="ECO:0007669"/>
    <property type="project" value="InterPro"/>
</dbReference>
<gene>
    <name evidence="4" type="ORF">SAMN04490239_0730</name>
</gene>
<keyword evidence="1" id="KW-0238">DNA-binding</keyword>
<dbReference type="Gene3D" id="4.10.320.10">
    <property type="entry name" value="E3-binding domain"/>
    <property type="match status" value="1"/>
</dbReference>
<protein>
    <submittedName>
        <fullName evidence="4">Lsr2 protein</fullName>
    </submittedName>
</protein>
<evidence type="ECO:0000256" key="2">
    <source>
        <dbReference type="SAM" id="MobiDB-lite"/>
    </source>
</evidence>
<dbReference type="EMBL" id="FNSV01000004">
    <property type="protein sequence ID" value="SEB33439.1"/>
    <property type="molecule type" value="Genomic_DNA"/>
</dbReference>
<feature type="compositionally biased region" description="Basic and acidic residues" evidence="2">
    <location>
        <begin position="86"/>
        <end position="121"/>
    </location>
</feature>